<feature type="transmembrane region" description="Helical" evidence="5">
    <location>
        <begin position="20"/>
        <end position="38"/>
    </location>
</feature>
<sequence>MITDRAMEAESLDFGPFQFFTLILSIYVLVALLIEGVIAIPSHIAHILSIADNLICLIFLADFFIRFKQAQSKTQFMKWGWIDLLASIPMFDVFRFGKIFRVVTVLHILWAMGSTKMVLYHLFRNKAQGTFSFISSVSVILMIFGAITMIELQKGLY</sequence>
<evidence type="ECO:0000256" key="2">
    <source>
        <dbReference type="ARBA" id="ARBA00022692"/>
    </source>
</evidence>
<keyword evidence="3 5" id="KW-1133">Transmembrane helix</keyword>
<organism evidence="6 7">
    <name type="scientific">Vibrio zhanjiangensis</name>
    <dbReference type="NCBI Taxonomy" id="1046128"/>
    <lineage>
        <taxon>Bacteria</taxon>
        <taxon>Pseudomonadati</taxon>
        <taxon>Pseudomonadota</taxon>
        <taxon>Gammaproteobacteria</taxon>
        <taxon>Vibrionales</taxon>
        <taxon>Vibrionaceae</taxon>
        <taxon>Vibrio</taxon>
    </lineage>
</organism>
<evidence type="ECO:0008006" key="8">
    <source>
        <dbReference type="Google" id="ProtNLM"/>
    </source>
</evidence>
<evidence type="ECO:0000256" key="1">
    <source>
        <dbReference type="ARBA" id="ARBA00004141"/>
    </source>
</evidence>
<gene>
    <name evidence="6" type="ORF">GCM10007938_36390</name>
</gene>
<keyword evidence="2 5" id="KW-0812">Transmembrane</keyword>
<protein>
    <recommendedName>
        <fullName evidence="8">Ion transport domain-containing protein</fullName>
    </recommendedName>
</protein>
<evidence type="ECO:0000256" key="5">
    <source>
        <dbReference type="SAM" id="Phobius"/>
    </source>
</evidence>
<dbReference type="SUPFAM" id="SSF81324">
    <property type="entry name" value="Voltage-gated potassium channels"/>
    <property type="match status" value="1"/>
</dbReference>
<comment type="caution">
    <text evidence="6">The sequence shown here is derived from an EMBL/GenBank/DDBJ whole genome shotgun (WGS) entry which is preliminary data.</text>
</comment>
<feature type="transmembrane region" description="Helical" evidence="5">
    <location>
        <begin position="131"/>
        <end position="150"/>
    </location>
</feature>
<reference evidence="7" key="1">
    <citation type="journal article" date="2019" name="Int. J. Syst. Evol. Microbiol.">
        <title>The Global Catalogue of Microorganisms (GCM) 10K type strain sequencing project: providing services to taxonomists for standard genome sequencing and annotation.</title>
        <authorList>
            <consortium name="The Broad Institute Genomics Platform"/>
            <consortium name="The Broad Institute Genome Sequencing Center for Infectious Disease"/>
            <person name="Wu L."/>
            <person name="Ma J."/>
        </authorList>
    </citation>
    <scope>NUCLEOTIDE SEQUENCE [LARGE SCALE GENOMIC DNA]</scope>
    <source>
        <strain evidence="7">NBRC 108723</strain>
    </source>
</reference>
<evidence type="ECO:0000313" key="7">
    <source>
        <dbReference type="Proteomes" id="UP001157138"/>
    </source>
</evidence>
<evidence type="ECO:0000313" key="6">
    <source>
        <dbReference type="EMBL" id="GLT19856.1"/>
    </source>
</evidence>
<proteinExistence type="predicted"/>
<keyword evidence="4 5" id="KW-0472">Membrane</keyword>
<evidence type="ECO:0000256" key="4">
    <source>
        <dbReference type="ARBA" id="ARBA00023136"/>
    </source>
</evidence>
<feature type="transmembrane region" description="Helical" evidence="5">
    <location>
        <begin position="44"/>
        <end position="64"/>
    </location>
</feature>
<accession>A0ABQ6F4L6</accession>
<feature type="transmembrane region" description="Helical" evidence="5">
    <location>
        <begin position="99"/>
        <end position="119"/>
    </location>
</feature>
<evidence type="ECO:0000256" key="3">
    <source>
        <dbReference type="ARBA" id="ARBA00022989"/>
    </source>
</evidence>
<keyword evidence="7" id="KW-1185">Reference proteome</keyword>
<comment type="subcellular location">
    <subcellularLocation>
        <location evidence="1">Membrane</location>
        <topology evidence="1">Multi-pass membrane protein</topology>
    </subcellularLocation>
</comment>
<name>A0ABQ6F4L6_9VIBR</name>
<dbReference type="Gene3D" id="1.20.120.350">
    <property type="entry name" value="Voltage-gated potassium channels. Chain C"/>
    <property type="match status" value="1"/>
</dbReference>
<dbReference type="InterPro" id="IPR027359">
    <property type="entry name" value="Volt_channel_dom_sf"/>
</dbReference>
<dbReference type="EMBL" id="BSPW01000084">
    <property type="protein sequence ID" value="GLT19856.1"/>
    <property type="molecule type" value="Genomic_DNA"/>
</dbReference>
<dbReference type="Proteomes" id="UP001157138">
    <property type="component" value="Unassembled WGS sequence"/>
</dbReference>
<dbReference type="RefSeq" id="WP_284193692.1">
    <property type="nucleotide sequence ID" value="NZ_BSPW01000084.1"/>
</dbReference>